<dbReference type="Gene3D" id="1.10.274.10">
    <property type="entry name" value="PtsI, HPr-binding domain"/>
    <property type="match status" value="1"/>
</dbReference>
<evidence type="ECO:0000256" key="15">
    <source>
        <dbReference type="ARBA" id="ARBA00022842"/>
    </source>
</evidence>
<keyword evidence="9 17" id="KW-0963">Cytoplasm</keyword>
<dbReference type="Pfam" id="PF00391">
    <property type="entry name" value="PEP-utilizers"/>
    <property type="match status" value="1"/>
</dbReference>
<evidence type="ECO:0000256" key="17">
    <source>
        <dbReference type="PIRNR" id="PIRNR000732"/>
    </source>
</evidence>
<keyword evidence="10 17" id="KW-0762">Sugar transport</keyword>
<feature type="binding site" evidence="19">
    <location>
        <position position="467"/>
    </location>
    <ligand>
        <name>phosphoenolpyruvate</name>
        <dbReference type="ChEBI" id="CHEBI:58702"/>
    </ligand>
</feature>
<dbReference type="GO" id="GO:0009401">
    <property type="term" value="P:phosphoenolpyruvate-dependent sugar phosphotransferase system"/>
    <property type="evidence" value="ECO:0007669"/>
    <property type="project" value="UniProtKB-KW"/>
</dbReference>
<dbReference type="GO" id="GO:0008965">
    <property type="term" value="F:phosphoenolpyruvate-protein phosphotransferase activity"/>
    <property type="evidence" value="ECO:0007669"/>
    <property type="project" value="UniProtKB-EC"/>
</dbReference>
<dbReference type="AlphaFoldDB" id="A0A917H4S1"/>
<dbReference type="InterPro" id="IPR008731">
    <property type="entry name" value="PTS_EIN"/>
</dbReference>
<keyword evidence="15 17" id="KW-0460">Magnesium</keyword>
<evidence type="ECO:0000256" key="6">
    <source>
        <dbReference type="ARBA" id="ARBA00012232"/>
    </source>
</evidence>
<dbReference type="PIRSF" id="PIRSF000732">
    <property type="entry name" value="PTS_enzyme_I"/>
    <property type="match status" value="1"/>
</dbReference>
<protein>
    <recommendedName>
        <fullName evidence="7 17">Phosphoenolpyruvate-protein phosphotransferase</fullName>
        <ecNumber evidence="6 17">2.7.3.9</ecNumber>
    </recommendedName>
    <alternativeName>
        <fullName evidence="16 17">Phosphotransferase system, enzyme I</fullName>
    </alternativeName>
</protein>
<evidence type="ECO:0000256" key="14">
    <source>
        <dbReference type="ARBA" id="ARBA00022777"/>
    </source>
</evidence>
<feature type="binding site" evidence="19">
    <location>
        <begin position="456"/>
        <end position="457"/>
    </location>
    <ligand>
        <name>phosphoenolpyruvate</name>
        <dbReference type="ChEBI" id="CHEBI:58702"/>
    </ligand>
</feature>
<feature type="domain" description="PEP-utilising enzyme mobile" evidence="21">
    <location>
        <begin position="155"/>
        <end position="227"/>
    </location>
</feature>
<keyword evidence="11 17" id="KW-0808">Transferase</keyword>
<comment type="subcellular location">
    <subcellularLocation>
        <location evidence="4 17">Cytoplasm</location>
    </subcellularLocation>
</comment>
<dbReference type="InterPro" id="IPR000121">
    <property type="entry name" value="PEP_util_C"/>
</dbReference>
<dbReference type="InterPro" id="IPR008279">
    <property type="entry name" value="PEP-util_enz_mobile_dom"/>
</dbReference>
<evidence type="ECO:0000256" key="16">
    <source>
        <dbReference type="ARBA" id="ARBA00033235"/>
    </source>
</evidence>
<evidence type="ECO:0000256" key="19">
    <source>
        <dbReference type="PIRSR" id="PIRSR000732-2"/>
    </source>
</evidence>
<dbReference type="InterPro" id="IPR006318">
    <property type="entry name" value="PTS_EI-like"/>
</dbReference>
<evidence type="ECO:0000256" key="10">
    <source>
        <dbReference type="ARBA" id="ARBA00022597"/>
    </source>
</evidence>
<evidence type="ECO:0000259" key="21">
    <source>
        <dbReference type="Pfam" id="PF00391"/>
    </source>
</evidence>
<keyword evidence="8 17" id="KW-0813">Transport</keyword>
<evidence type="ECO:0000259" key="22">
    <source>
        <dbReference type="Pfam" id="PF02896"/>
    </source>
</evidence>
<dbReference type="InterPro" id="IPR036637">
    <property type="entry name" value="Phosphohistidine_dom_sf"/>
</dbReference>
<dbReference type="Pfam" id="PF05524">
    <property type="entry name" value="PEP-utilisers_N"/>
    <property type="match status" value="1"/>
</dbReference>
<dbReference type="InterPro" id="IPR024692">
    <property type="entry name" value="PTS_EI"/>
</dbReference>
<feature type="binding site" evidence="19">
    <location>
        <position position="298"/>
    </location>
    <ligand>
        <name>phosphoenolpyruvate</name>
        <dbReference type="ChEBI" id="CHEBI:58702"/>
    </ligand>
</feature>
<evidence type="ECO:0000256" key="18">
    <source>
        <dbReference type="PIRSR" id="PIRSR000732-1"/>
    </source>
</evidence>
<evidence type="ECO:0000256" key="1">
    <source>
        <dbReference type="ARBA" id="ARBA00000683"/>
    </source>
</evidence>
<evidence type="ECO:0000256" key="11">
    <source>
        <dbReference type="ARBA" id="ARBA00022679"/>
    </source>
</evidence>
<evidence type="ECO:0000256" key="9">
    <source>
        <dbReference type="ARBA" id="ARBA00022490"/>
    </source>
</evidence>
<dbReference type="PROSITE" id="PS00742">
    <property type="entry name" value="PEP_ENZYMES_2"/>
    <property type="match status" value="1"/>
</dbReference>
<gene>
    <name evidence="24" type="primary">ptsI</name>
    <name evidence="24" type="ORF">GCM10010918_22240</name>
</gene>
<keyword evidence="13 17" id="KW-0479">Metal-binding</keyword>
<dbReference type="RefSeq" id="WP_188889160.1">
    <property type="nucleotide sequence ID" value="NZ_BMHY01000003.1"/>
</dbReference>
<feature type="domain" description="PEP-utilising enzyme C-terminal" evidence="22">
    <location>
        <begin position="252"/>
        <end position="542"/>
    </location>
</feature>
<dbReference type="InterPro" id="IPR015813">
    <property type="entry name" value="Pyrv/PenolPyrv_kinase-like_dom"/>
</dbReference>
<organism evidence="24 25">
    <name type="scientific">Paenibacillus radicis</name>
    <name type="common">ex Gao et al. 2016</name>
    <dbReference type="NCBI Taxonomy" id="1737354"/>
    <lineage>
        <taxon>Bacteria</taxon>
        <taxon>Bacillati</taxon>
        <taxon>Bacillota</taxon>
        <taxon>Bacilli</taxon>
        <taxon>Bacillales</taxon>
        <taxon>Paenibacillaceae</taxon>
        <taxon>Paenibacillus</taxon>
    </lineage>
</organism>
<evidence type="ECO:0000256" key="4">
    <source>
        <dbReference type="ARBA" id="ARBA00004496"/>
    </source>
</evidence>
<dbReference type="InterPro" id="IPR036618">
    <property type="entry name" value="PtsI_HPr-bd_sf"/>
</dbReference>
<keyword evidence="14 17" id="KW-0418">Kinase</keyword>
<comment type="similarity">
    <text evidence="5 17">Belongs to the PEP-utilizing enzyme family.</text>
</comment>
<feature type="domain" description="Phosphotransferase system enzyme I N-terminal" evidence="23">
    <location>
        <begin position="7"/>
        <end position="128"/>
    </location>
</feature>
<dbReference type="InterPro" id="IPR050499">
    <property type="entry name" value="PEP-utilizing_PTS_enzyme"/>
</dbReference>
<evidence type="ECO:0000256" key="7">
    <source>
        <dbReference type="ARBA" id="ARBA00016544"/>
    </source>
</evidence>
<accession>A0A917H4S1</accession>
<feature type="binding site" evidence="20">
    <location>
        <position position="433"/>
    </location>
    <ligand>
        <name>Mg(2+)</name>
        <dbReference type="ChEBI" id="CHEBI:18420"/>
    </ligand>
</feature>
<evidence type="ECO:0000256" key="3">
    <source>
        <dbReference type="ARBA" id="ARBA00002728"/>
    </source>
</evidence>
<evidence type="ECO:0000313" key="25">
    <source>
        <dbReference type="Proteomes" id="UP000600247"/>
    </source>
</evidence>
<dbReference type="EC" id="2.7.3.9" evidence="6 17"/>
<dbReference type="Gene3D" id="3.50.30.10">
    <property type="entry name" value="Phosphohistidine domain"/>
    <property type="match status" value="1"/>
</dbReference>
<dbReference type="PANTHER" id="PTHR46244:SF3">
    <property type="entry name" value="PHOSPHOENOLPYRUVATE-PROTEIN PHOSPHOTRANSFERASE"/>
    <property type="match status" value="1"/>
</dbReference>
<reference evidence="24 25" key="1">
    <citation type="journal article" date="2014" name="Int. J. Syst. Evol. Microbiol.">
        <title>Complete genome sequence of Corynebacterium casei LMG S-19264T (=DSM 44701T), isolated from a smear-ripened cheese.</title>
        <authorList>
            <consortium name="US DOE Joint Genome Institute (JGI-PGF)"/>
            <person name="Walter F."/>
            <person name="Albersmeier A."/>
            <person name="Kalinowski J."/>
            <person name="Ruckert C."/>
        </authorList>
    </citation>
    <scope>NUCLEOTIDE SEQUENCE [LARGE SCALE GENOMIC DNA]</scope>
    <source>
        <strain evidence="24 25">CGMCC 1.15286</strain>
    </source>
</reference>
<comment type="function">
    <text evidence="3 17">General (non sugar-specific) component of the phosphoenolpyruvate-dependent sugar phosphotransferase system (sugar PTS). This major carbohydrate active-transport system catalyzes the phosphorylation of incoming sugar substrates concomitantly with their translocation across the cell membrane. Enzyme I transfers the phosphoryl group from phosphoenolpyruvate (PEP) to the phosphoryl carrier protein (HPr).</text>
</comment>
<dbReference type="PRINTS" id="PR01736">
    <property type="entry name" value="PHPHTRNFRASE"/>
</dbReference>
<dbReference type="PANTHER" id="PTHR46244">
    <property type="entry name" value="PHOSPHOENOLPYRUVATE-PROTEIN PHOSPHOTRANSFERASE"/>
    <property type="match status" value="1"/>
</dbReference>
<evidence type="ECO:0000256" key="20">
    <source>
        <dbReference type="PIRSR" id="PIRSR000732-3"/>
    </source>
</evidence>
<dbReference type="SUPFAM" id="SSF51621">
    <property type="entry name" value="Phosphoenolpyruvate/pyruvate domain"/>
    <property type="match status" value="1"/>
</dbReference>
<sequence>MTQPQLQGIAASPGIAIARAIRIDLEEYIPEKTTVQDPKQEVARFRQAVEAAGEQIEGIREATEQKLGAEKAEIFEGHLLLLEDPELIDVVVENIENDAVNAEYALYEVSQSFIEMLSQLDDEMLRERAVDIRDVRGRVLNLLRGVGGSDHTQLQEECIIIARDLTPSDTAQLNLEAVRGFVTEIGSRTSHSAIMARSLDIPAIVGAGAAIQEIQNGDLIVMDAVEGQVWINPDSSSLEQFRVNKARYDQRKAELAVWVDKPSLAKDGHRIELAANIGKLDDVQKALDNGAEGIGLFRTEFLYMGRQELPSEEEQFQSYKYVLEKMAGKPVVIRTLDIGGDKELPYMDLPKESNPFLGQRALRLCLERDDLFRTQLRALLRASQYGNLKIMFPMIAVRDELFEAKRILKEEKQLLIEAGVAVSESIEIGMMIEIPSAAISADLFAPHVDFFSIGTNDLIQYTMAADRMNETVSYLYQPSHPSILRLIRLVIEAARQEGKWVGLCGEMAGDLASVPLLLGLGLHEFSMSAGSLLQTRELIAGLNYAQWQEHAKQALTLGSQQEVQAFVQEIQKGENE</sequence>
<evidence type="ECO:0000256" key="2">
    <source>
        <dbReference type="ARBA" id="ARBA00001946"/>
    </source>
</evidence>
<dbReference type="Gene3D" id="3.20.20.60">
    <property type="entry name" value="Phosphoenolpyruvate-binding domains"/>
    <property type="match status" value="1"/>
</dbReference>
<dbReference type="GO" id="GO:0046872">
    <property type="term" value="F:metal ion binding"/>
    <property type="evidence" value="ECO:0007669"/>
    <property type="project" value="UniProtKB-KW"/>
</dbReference>
<feature type="binding site" evidence="20">
    <location>
        <position position="457"/>
    </location>
    <ligand>
        <name>Mg(2+)</name>
        <dbReference type="ChEBI" id="CHEBI:18420"/>
    </ligand>
</feature>
<proteinExistence type="inferred from homology"/>
<dbReference type="InterPro" id="IPR040442">
    <property type="entry name" value="Pyrv_kinase-like_dom_sf"/>
</dbReference>
<evidence type="ECO:0000313" key="24">
    <source>
        <dbReference type="EMBL" id="GGG67183.1"/>
    </source>
</evidence>
<evidence type="ECO:0000256" key="12">
    <source>
        <dbReference type="ARBA" id="ARBA00022683"/>
    </source>
</evidence>
<feature type="active site" description="Tele-phosphohistidine intermediate" evidence="18">
    <location>
        <position position="191"/>
    </location>
</feature>
<feature type="active site" description="Proton donor" evidence="18">
    <location>
        <position position="504"/>
    </location>
</feature>
<dbReference type="SUPFAM" id="SSF52009">
    <property type="entry name" value="Phosphohistidine domain"/>
    <property type="match status" value="1"/>
</dbReference>
<evidence type="ECO:0000256" key="13">
    <source>
        <dbReference type="ARBA" id="ARBA00022723"/>
    </source>
</evidence>
<comment type="caution">
    <text evidence="24">The sequence shown here is derived from an EMBL/GenBank/DDBJ whole genome shotgun (WGS) entry which is preliminary data.</text>
</comment>
<name>A0A917H4S1_9BACL</name>
<dbReference type="InterPro" id="IPR023151">
    <property type="entry name" value="PEP_util_CS"/>
</dbReference>
<keyword evidence="12 17" id="KW-0598">Phosphotransferase system</keyword>
<evidence type="ECO:0000256" key="5">
    <source>
        <dbReference type="ARBA" id="ARBA00007837"/>
    </source>
</evidence>
<dbReference type="Proteomes" id="UP000600247">
    <property type="component" value="Unassembled WGS sequence"/>
</dbReference>
<comment type="catalytic activity">
    <reaction evidence="1 17">
        <text>L-histidyl-[protein] + phosphoenolpyruvate = N(pros)-phospho-L-histidyl-[protein] + pyruvate</text>
        <dbReference type="Rhea" id="RHEA:23880"/>
        <dbReference type="Rhea" id="RHEA-COMP:9745"/>
        <dbReference type="Rhea" id="RHEA-COMP:9746"/>
        <dbReference type="ChEBI" id="CHEBI:15361"/>
        <dbReference type="ChEBI" id="CHEBI:29979"/>
        <dbReference type="ChEBI" id="CHEBI:58702"/>
        <dbReference type="ChEBI" id="CHEBI:64837"/>
        <dbReference type="EC" id="2.7.3.9"/>
    </reaction>
</comment>
<keyword evidence="25" id="KW-1185">Reference proteome</keyword>
<dbReference type="EMBL" id="BMHY01000003">
    <property type="protein sequence ID" value="GGG67183.1"/>
    <property type="molecule type" value="Genomic_DNA"/>
</dbReference>
<evidence type="ECO:0000259" key="23">
    <source>
        <dbReference type="Pfam" id="PF05524"/>
    </source>
</evidence>
<dbReference type="GO" id="GO:0005737">
    <property type="term" value="C:cytoplasm"/>
    <property type="evidence" value="ECO:0007669"/>
    <property type="project" value="UniProtKB-SubCell"/>
</dbReference>
<dbReference type="GO" id="GO:0016301">
    <property type="term" value="F:kinase activity"/>
    <property type="evidence" value="ECO:0007669"/>
    <property type="project" value="UniProtKB-KW"/>
</dbReference>
<evidence type="ECO:0000256" key="8">
    <source>
        <dbReference type="ARBA" id="ARBA00022448"/>
    </source>
</evidence>
<feature type="binding site" evidence="19">
    <location>
        <position position="334"/>
    </location>
    <ligand>
        <name>phosphoenolpyruvate</name>
        <dbReference type="ChEBI" id="CHEBI:58702"/>
    </ligand>
</feature>
<comment type="cofactor">
    <cofactor evidence="2 17 20">
        <name>Mg(2+)</name>
        <dbReference type="ChEBI" id="CHEBI:18420"/>
    </cofactor>
</comment>
<dbReference type="NCBIfam" id="TIGR01417">
    <property type="entry name" value="PTS_I_fam"/>
    <property type="match status" value="1"/>
</dbReference>
<dbReference type="Pfam" id="PF02896">
    <property type="entry name" value="PEP-utilizers_C"/>
    <property type="match status" value="1"/>
</dbReference>
<dbReference type="SUPFAM" id="SSF47831">
    <property type="entry name" value="Enzyme I of the PEP:sugar phosphotransferase system HPr-binding (sub)domain"/>
    <property type="match status" value="1"/>
</dbReference>